<proteinExistence type="predicted"/>
<gene>
    <name evidence="1" type="ORF">HMPREF9141_1031</name>
</gene>
<sequence length="54" mass="5901">MWQHKQGRAPLVCSTNSLSCGQTGASFPTVGYATLFRSFWPGDVFCTVSGDRDE</sequence>
<dbReference type="AlphaFoldDB" id="F0F614"/>
<keyword evidence="2" id="KW-1185">Reference proteome</keyword>
<dbReference type="STRING" id="888743.HMPREF9141_1031"/>
<reference evidence="1 2" key="1">
    <citation type="submission" date="2011-01" db="EMBL/GenBank/DDBJ databases">
        <authorList>
            <person name="Muzny D."/>
            <person name="Qin X."/>
            <person name="Deng J."/>
            <person name="Jiang H."/>
            <person name="Liu Y."/>
            <person name="Qu J."/>
            <person name="Song X.-Z."/>
            <person name="Zhang L."/>
            <person name="Thornton R."/>
            <person name="Coyle M."/>
            <person name="Francisco L."/>
            <person name="Jackson L."/>
            <person name="Javaid M."/>
            <person name="Korchina V."/>
            <person name="Kovar C."/>
            <person name="Mata R."/>
            <person name="Mathew T."/>
            <person name="Ngo R."/>
            <person name="Nguyen L."/>
            <person name="Nguyen N."/>
            <person name="Okwuonu G."/>
            <person name="Ongeri F."/>
            <person name="Pham C."/>
            <person name="Simmons D."/>
            <person name="Wilczek-Boney K."/>
            <person name="Hale W."/>
            <person name="Jakkamsetti A."/>
            <person name="Pham P."/>
            <person name="Ruth R."/>
            <person name="San Lucas F."/>
            <person name="Warren J."/>
            <person name="Zhang J."/>
            <person name="Zhao Z."/>
            <person name="Zhou C."/>
            <person name="Zhu D."/>
            <person name="Lee S."/>
            <person name="Bess C."/>
            <person name="Blankenburg K."/>
            <person name="Forbes L."/>
            <person name="Fu Q."/>
            <person name="Gubbala S."/>
            <person name="Hirani K."/>
            <person name="Jayaseelan J.C."/>
            <person name="Lara F."/>
            <person name="Munidasa M."/>
            <person name="Palculict T."/>
            <person name="Patil S."/>
            <person name="Pu L.-L."/>
            <person name="Saada N."/>
            <person name="Tang L."/>
            <person name="Weissenberger G."/>
            <person name="Zhu Y."/>
            <person name="Hemphill L."/>
            <person name="Shang Y."/>
            <person name="Youmans B."/>
            <person name="Ayvaz T."/>
            <person name="Ross M."/>
            <person name="Santibanez J."/>
            <person name="Aqrawi P."/>
            <person name="Gross S."/>
            <person name="Joshi V."/>
            <person name="Fowler G."/>
            <person name="Nazareth L."/>
            <person name="Reid J."/>
            <person name="Worley K."/>
            <person name="Petrosino J."/>
            <person name="Highlander S."/>
            <person name="Gibbs R."/>
        </authorList>
    </citation>
    <scope>NUCLEOTIDE SEQUENCE [LARGE SCALE GENOMIC DNA]</scope>
    <source>
        <strain evidence="1 2">DSM 16608</strain>
    </source>
</reference>
<protein>
    <submittedName>
        <fullName evidence="1">Uncharacterized protein</fullName>
    </submittedName>
</protein>
<accession>F0F614</accession>
<dbReference type="Proteomes" id="UP000005697">
    <property type="component" value="Unassembled WGS sequence"/>
</dbReference>
<name>F0F614_9BACT</name>
<dbReference type="HOGENOM" id="CLU_3046600_0_0_10"/>
<evidence type="ECO:0000313" key="2">
    <source>
        <dbReference type="Proteomes" id="UP000005697"/>
    </source>
</evidence>
<dbReference type="EMBL" id="AEWX01000015">
    <property type="protein sequence ID" value="EGC20395.1"/>
    <property type="molecule type" value="Genomic_DNA"/>
</dbReference>
<comment type="caution">
    <text evidence="1">The sequence shown here is derived from an EMBL/GenBank/DDBJ whole genome shotgun (WGS) entry which is preliminary data.</text>
</comment>
<organism evidence="1 2">
    <name type="scientific">Prevotella multiformis DSM 16608</name>
    <dbReference type="NCBI Taxonomy" id="888743"/>
    <lineage>
        <taxon>Bacteria</taxon>
        <taxon>Pseudomonadati</taxon>
        <taxon>Bacteroidota</taxon>
        <taxon>Bacteroidia</taxon>
        <taxon>Bacteroidales</taxon>
        <taxon>Prevotellaceae</taxon>
        <taxon>Prevotella</taxon>
    </lineage>
</organism>
<evidence type="ECO:0000313" key="1">
    <source>
        <dbReference type="EMBL" id="EGC20395.1"/>
    </source>
</evidence>